<dbReference type="CDD" id="cd00761">
    <property type="entry name" value="Glyco_tranf_GTA_type"/>
    <property type="match status" value="1"/>
</dbReference>
<dbReference type="AlphaFoldDB" id="A0A7L7L054"/>
<dbReference type="Proteomes" id="UP000514410">
    <property type="component" value="Plasmid pLNT-1"/>
</dbReference>
<keyword evidence="2" id="KW-0614">Plasmid</keyword>
<protein>
    <submittedName>
        <fullName evidence="2">Glycosyltransferase family 2 protein</fullName>
    </submittedName>
</protein>
<sequence>MNEKMITIVVPIFNGEKYIEESINSILNQKYKNFEILIVNDGSTDDTQKLLEQLYATNRKVKIVNTENRGVSSARNLGISLAKGEFLIFMDADDRLVKNALYLINEKLSKNIPELLIFGFSVFNDSRRHNDTYLLENLEKKQEVSNNCLMKCMLSTKNNLLGYVWRAAYSVEMLKKNKIFFDERLKISEDYLFLLESIVNSRKIIVSSDELYEYHLSESSMSNKYIPTLLKDMMWVNKWIESNIISNNSQLKPQYINTLTNTYIRFVQNTIRDKHKSPLEKLKYIQVGRSNYHFEEVIDVSFKNLNDFDLKSRIGITLFKYKLESLYMLIFTLKYKLSELFCHRIKQR</sequence>
<gene>
    <name evidence="2" type="ORF">G6534_11830</name>
</gene>
<evidence type="ECO:0000313" key="2">
    <source>
        <dbReference type="EMBL" id="QMT85405.1"/>
    </source>
</evidence>
<dbReference type="RefSeq" id="WP_182083326.1">
    <property type="nucleotide sequence ID" value="NZ_CP049367.1"/>
</dbReference>
<keyword evidence="3" id="KW-1185">Reference proteome</keyword>
<evidence type="ECO:0000313" key="3">
    <source>
        <dbReference type="Proteomes" id="UP000514410"/>
    </source>
</evidence>
<dbReference type="Gene3D" id="3.90.550.10">
    <property type="entry name" value="Spore Coat Polysaccharide Biosynthesis Protein SpsA, Chain A"/>
    <property type="match status" value="1"/>
</dbReference>
<dbReference type="SUPFAM" id="SSF53448">
    <property type="entry name" value="Nucleotide-diphospho-sugar transferases"/>
    <property type="match status" value="1"/>
</dbReference>
<dbReference type="InterPro" id="IPR001173">
    <property type="entry name" value="Glyco_trans_2-like"/>
</dbReference>
<accession>A0A7L7L054</accession>
<reference evidence="2 3" key="1">
    <citation type="submission" date="2020-02" db="EMBL/GenBank/DDBJ databases">
        <title>Complete Genome Sequence of Lactobacillus sp. NFFJ11 Isolated from animal feed.</title>
        <authorList>
            <person name="Jung J.Y."/>
        </authorList>
    </citation>
    <scope>NUCLEOTIDE SEQUENCE [LARGE SCALE GENOMIC DNA]</scope>
    <source>
        <strain evidence="2 3">NFFJ11</strain>
        <plasmid evidence="3">plnt-1</plasmid>
    </source>
</reference>
<organism evidence="2 3">
    <name type="scientific">Companilactobacillus pabuli</name>
    <dbReference type="NCBI Taxonomy" id="2714036"/>
    <lineage>
        <taxon>Bacteria</taxon>
        <taxon>Bacillati</taxon>
        <taxon>Bacillota</taxon>
        <taxon>Bacilli</taxon>
        <taxon>Lactobacillales</taxon>
        <taxon>Lactobacillaceae</taxon>
        <taxon>Companilactobacillus</taxon>
    </lineage>
</organism>
<proteinExistence type="predicted"/>
<dbReference type="KEGG" id="cpab:G6534_11830"/>
<dbReference type="InterPro" id="IPR029044">
    <property type="entry name" value="Nucleotide-diphossugar_trans"/>
</dbReference>
<name>A0A7L7L054_9LACO</name>
<dbReference type="PANTHER" id="PTHR22916">
    <property type="entry name" value="GLYCOSYLTRANSFERASE"/>
    <property type="match status" value="1"/>
</dbReference>
<geneLocation type="plasmid" evidence="3">
    <name>plnt-1</name>
</geneLocation>
<dbReference type="GO" id="GO:0016758">
    <property type="term" value="F:hexosyltransferase activity"/>
    <property type="evidence" value="ECO:0007669"/>
    <property type="project" value="UniProtKB-ARBA"/>
</dbReference>
<dbReference type="Pfam" id="PF00535">
    <property type="entry name" value="Glycos_transf_2"/>
    <property type="match status" value="1"/>
</dbReference>
<evidence type="ECO:0000259" key="1">
    <source>
        <dbReference type="Pfam" id="PF00535"/>
    </source>
</evidence>
<dbReference type="PANTHER" id="PTHR22916:SF3">
    <property type="entry name" value="UDP-GLCNAC:BETAGAL BETA-1,3-N-ACETYLGLUCOSAMINYLTRANSFERASE-LIKE PROTEIN 1"/>
    <property type="match status" value="1"/>
</dbReference>
<feature type="domain" description="Glycosyltransferase 2-like" evidence="1">
    <location>
        <begin position="7"/>
        <end position="134"/>
    </location>
</feature>
<keyword evidence="2" id="KW-0808">Transferase</keyword>
<dbReference type="EMBL" id="CP049367">
    <property type="protein sequence ID" value="QMT85405.1"/>
    <property type="molecule type" value="Genomic_DNA"/>
</dbReference>